<dbReference type="AlphaFoldDB" id="A0A1V9YE76"/>
<dbReference type="STRING" id="74557.A0A1V9YE76"/>
<dbReference type="Pfam" id="PF03457">
    <property type="entry name" value="HA"/>
    <property type="match status" value="1"/>
</dbReference>
<keyword evidence="3" id="KW-1185">Reference proteome</keyword>
<organism evidence="2 3">
    <name type="scientific">Thraustotheca clavata</name>
    <dbReference type="NCBI Taxonomy" id="74557"/>
    <lineage>
        <taxon>Eukaryota</taxon>
        <taxon>Sar</taxon>
        <taxon>Stramenopiles</taxon>
        <taxon>Oomycota</taxon>
        <taxon>Saprolegniomycetes</taxon>
        <taxon>Saprolegniales</taxon>
        <taxon>Achlyaceae</taxon>
        <taxon>Thraustotheca</taxon>
    </lineage>
</organism>
<feature type="domain" description="Helicase-associated" evidence="1">
    <location>
        <begin position="101"/>
        <end position="172"/>
    </location>
</feature>
<evidence type="ECO:0000259" key="1">
    <source>
        <dbReference type="Pfam" id="PF03457"/>
    </source>
</evidence>
<evidence type="ECO:0000313" key="2">
    <source>
        <dbReference type="EMBL" id="OQR84044.1"/>
    </source>
</evidence>
<feature type="non-terminal residue" evidence="2">
    <location>
        <position position="217"/>
    </location>
</feature>
<sequence length="217" mass="25773">MLIRWQQLRQWSSNVKRIPPAYADFLTVVRIERQLQQHHSNFTELSTNYVVPNHPAFPEYLVGMYFGGKVQKIRHAYKNNKLHADVVDILNENRFVWNASEYSWQCNLSALQTYKKLNGNLLVRNDFFVPLNDPNWPKDTWGLNLGKVVGTLRNTKDKMKPDRRIELEKLGFVWDRFEYNYQCYLIALKTYKKLHGNLSMHSEFVVPLNDPNWPEET</sequence>
<evidence type="ECO:0000313" key="3">
    <source>
        <dbReference type="Proteomes" id="UP000243217"/>
    </source>
</evidence>
<dbReference type="PANTHER" id="PTHR37066:SF1">
    <property type="entry name" value="LNS2_PITP DOMAIN-CONTAINING PROTEIN"/>
    <property type="match status" value="1"/>
</dbReference>
<proteinExistence type="predicted"/>
<dbReference type="EMBL" id="JNBS01004110">
    <property type="protein sequence ID" value="OQR84044.1"/>
    <property type="molecule type" value="Genomic_DNA"/>
</dbReference>
<dbReference type="InterPro" id="IPR005114">
    <property type="entry name" value="Helicase_assoc"/>
</dbReference>
<dbReference type="Proteomes" id="UP000243217">
    <property type="component" value="Unassembled WGS sequence"/>
</dbReference>
<gene>
    <name evidence="2" type="ORF">THRCLA_10869</name>
</gene>
<reference evidence="2 3" key="1">
    <citation type="journal article" date="2014" name="Genome Biol. Evol.">
        <title>The secreted proteins of Achlya hypogyna and Thraustotheca clavata identify the ancestral oomycete secretome and reveal gene acquisitions by horizontal gene transfer.</title>
        <authorList>
            <person name="Misner I."/>
            <person name="Blouin N."/>
            <person name="Leonard G."/>
            <person name="Richards T.A."/>
            <person name="Lane C.E."/>
        </authorList>
    </citation>
    <scope>NUCLEOTIDE SEQUENCE [LARGE SCALE GENOMIC DNA]</scope>
    <source>
        <strain evidence="2 3">ATCC 34112</strain>
    </source>
</reference>
<protein>
    <submittedName>
        <fullName evidence="2">Carboxyvinyl-carboxyphosphonate phosphorylmutase</fullName>
    </submittedName>
</protein>
<comment type="caution">
    <text evidence="2">The sequence shown here is derived from an EMBL/GenBank/DDBJ whole genome shotgun (WGS) entry which is preliminary data.</text>
</comment>
<dbReference type="PANTHER" id="PTHR37066">
    <property type="entry name" value="HELICASE-ASSOCIATED"/>
    <property type="match status" value="1"/>
</dbReference>
<accession>A0A1V9YE76</accession>
<name>A0A1V9YE76_9STRA</name>